<keyword evidence="2" id="KW-1185">Reference proteome</keyword>
<evidence type="ECO:0000313" key="2">
    <source>
        <dbReference type="Proteomes" id="UP001164929"/>
    </source>
</evidence>
<evidence type="ECO:0000313" key="1">
    <source>
        <dbReference type="EMBL" id="KAJ6983459.1"/>
    </source>
</evidence>
<proteinExistence type="predicted"/>
<organism evidence="1 2">
    <name type="scientific">Populus alba x Populus x berolinensis</name>
    <dbReference type="NCBI Taxonomy" id="444605"/>
    <lineage>
        <taxon>Eukaryota</taxon>
        <taxon>Viridiplantae</taxon>
        <taxon>Streptophyta</taxon>
        <taxon>Embryophyta</taxon>
        <taxon>Tracheophyta</taxon>
        <taxon>Spermatophyta</taxon>
        <taxon>Magnoliopsida</taxon>
        <taxon>eudicotyledons</taxon>
        <taxon>Gunneridae</taxon>
        <taxon>Pentapetalae</taxon>
        <taxon>rosids</taxon>
        <taxon>fabids</taxon>
        <taxon>Malpighiales</taxon>
        <taxon>Salicaceae</taxon>
        <taxon>Saliceae</taxon>
        <taxon>Populus</taxon>
    </lineage>
</organism>
<protein>
    <submittedName>
        <fullName evidence="1">Uncharacterized protein</fullName>
    </submittedName>
</protein>
<comment type="caution">
    <text evidence="1">The sequence shown here is derived from an EMBL/GenBank/DDBJ whole genome shotgun (WGS) entry which is preliminary data.</text>
</comment>
<dbReference type="EMBL" id="JAQIZT010000010">
    <property type="protein sequence ID" value="KAJ6983459.1"/>
    <property type="molecule type" value="Genomic_DNA"/>
</dbReference>
<reference evidence="1" key="1">
    <citation type="journal article" date="2023" name="Mol. Ecol. Resour.">
        <title>Chromosome-level genome assembly of a triploid poplar Populus alba 'Berolinensis'.</title>
        <authorList>
            <person name="Chen S."/>
            <person name="Yu Y."/>
            <person name="Wang X."/>
            <person name="Wang S."/>
            <person name="Zhang T."/>
            <person name="Zhou Y."/>
            <person name="He R."/>
            <person name="Meng N."/>
            <person name="Wang Y."/>
            <person name="Liu W."/>
            <person name="Liu Z."/>
            <person name="Liu J."/>
            <person name="Guo Q."/>
            <person name="Huang H."/>
            <person name="Sederoff R.R."/>
            <person name="Wang G."/>
            <person name="Qu G."/>
            <person name="Chen S."/>
        </authorList>
    </citation>
    <scope>NUCLEOTIDE SEQUENCE</scope>
    <source>
        <strain evidence="1">SC-2020</strain>
    </source>
</reference>
<dbReference type="AlphaFoldDB" id="A0AAD6ME70"/>
<gene>
    <name evidence="1" type="ORF">NC653_026308</name>
</gene>
<name>A0AAD6ME70_9ROSI</name>
<accession>A0AAD6ME70</accession>
<sequence length="151" mass="17581">MWKDHPINSSTRLDPVPASDDYQAPLPVLNEVAKLLRRFLNPHKEAPLKFSIPTRSSRLPSLQQCVIRRKLAVVQKQNLNQTFPMVLRAYLITRQIMHKIHVSLMKSKLPASNPLKPKPVLQQKSYFSYIMSPTKHQKFRTQQCLARPMSW</sequence>
<dbReference type="Proteomes" id="UP001164929">
    <property type="component" value="Chromosome 10"/>
</dbReference>